<evidence type="ECO:0000313" key="3">
    <source>
        <dbReference type="Proteomes" id="UP001479436"/>
    </source>
</evidence>
<feature type="compositionally biased region" description="Basic and acidic residues" evidence="1">
    <location>
        <begin position="62"/>
        <end position="71"/>
    </location>
</feature>
<feature type="region of interest" description="Disordered" evidence="1">
    <location>
        <begin position="1"/>
        <end position="82"/>
    </location>
</feature>
<name>A0ABR2VSC8_9FUNG</name>
<feature type="region of interest" description="Disordered" evidence="1">
    <location>
        <begin position="154"/>
        <end position="183"/>
    </location>
</feature>
<proteinExistence type="predicted"/>
<dbReference type="Proteomes" id="UP001479436">
    <property type="component" value="Unassembled WGS sequence"/>
</dbReference>
<feature type="compositionally biased region" description="Polar residues" evidence="1">
    <location>
        <begin position="172"/>
        <end position="183"/>
    </location>
</feature>
<accession>A0ABR2VSC8</accession>
<comment type="caution">
    <text evidence="2">The sequence shown here is derived from an EMBL/GenBank/DDBJ whole genome shotgun (WGS) entry which is preliminary data.</text>
</comment>
<evidence type="ECO:0000313" key="2">
    <source>
        <dbReference type="EMBL" id="KAK9696621.1"/>
    </source>
</evidence>
<keyword evidence="3" id="KW-1185">Reference proteome</keyword>
<sequence length="206" mass="23141">MYPTSEPEPVKSSTWPKRRVSLRSSSSNPLLQTPRSPESVRYAKEATGHGLENAPPTPEAKNSTEHSHKPAGELNDPFKSTKTIVRNVTKDGVKEVVRSRKPILSIPIPPPLVRKKSGEVVKSALKGRVRSMPTTPTKFVHFGAKLEHVKLFQKEQKPESISNPVSDDEDGLSTTPRPSRSIKSCYQRTNKTSWVPFKYKIYPFER</sequence>
<protein>
    <recommendedName>
        <fullName evidence="4">TPX2 central domain-containing protein</fullName>
    </recommendedName>
</protein>
<reference evidence="2 3" key="1">
    <citation type="submission" date="2023-04" db="EMBL/GenBank/DDBJ databases">
        <title>Genome of Basidiobolus ranarum AG-B5.</title>
        <authorList>
            <person name="Stajich J.E."/>
            <person name="Carter-House D."/>
            <person name="Gryganskyi A."/>
        </authorList>
    </citation>
    <scope>NUCLEOTIDE SEQUENCE [LARGE SCALE GENOMIC DNA]</scope>
    <source>
        <strain evidence="2 3">AG-B5</strain>
    </source>
</reference>
<organism evidence="2 3">
    <name type="scientific">Basidiobolus ranarum</name>
    <dbReference type="NCBI Taxonomy" id="34480"/>
    <lineage>
        <taxon>Eukaryota</taxon>
        <taxon>Fungi</taxon>
        <taxon>Fungi incertae sedis</taxon>
        <taxon>Zoopagomycota</taxon>
        <taxon>Entomophthoromycotina</taxon>
        <taxon>Basidiobolomycetes</taxon>
        <taxon>Basidiobolales</taxon>
        <taxon>Basidiobolaceae</taxon>
        <taxon>Basidiobolus</taxon>
    </lineage>
</organism>
<feature type="compositionally biased region" description="Polar residues" evidence="1">
    <location>
        <begin position="22"/>
        <end position="36"/>
    </location>
</feature>
<evidence type="ECO:0000256" key="1">
    <source>
        <dbReference type="SAM" id="MobiDB-lite"/>
    </source>
</evidence>
<dbReference type="EMBL" id="JASJQH010007941">
    <property type="protein sequence ID" value="KAK9696621.1"/>
    <property type="molecule type" value="Genomic_DNA"/>
</dbReference>
<evidence type="ECO:0008006" key="4">
    <source>
        <dbReference type="Google" id="ProtNLM"/>
    </source>
</evidence>
<gene>
    <name evidence="2" type="ORF">K7432_012364</name>
</gene>